<organism evidence="3 4">
    <name type="scientific">Orenia metallireducens</name>
    <dbReference type="NCBI Taxonomy" id="1413210"/>
    <lineage>
        <taxon>Bacteria</taxon>
        <taxon>Bacillati</taxon>
        <taxon>Bacillota</taxon>
        <taxon>Clostridia</taxon>
        <taxon>Halanaerobiales</taxon>
        <taxon>Halobacteroidaceae</taxon>
        <taxon>Orenia</taxon>
    </lineage>
</organism>
<dbReference type="Proteomes" id="UP000093514">
    <property type="component" value="Unassembled WGS sequence"/>
</dbReference>
<keyword evidence="1" id="KW-1133">Transmembrane helix</keyword>
<gene>
    <name evidence="3" type="ORF">U472_04880</name>
</gene>
<evidence type="ECO:0000259" key="2">
    <source>
        <dbReference type="Pfam" id="PF04865"/>
    </source>
</evidence>
<protein>
    <recommendedName>
        <fullName evidence="2">Baseplate protein J-like barrel domain-containing protein</fullName>
    </recommendedName>
</protein>
<name>A0A1C0A988_9FIRM</name>
<keyword evidence="1" id="KW-0812">Transmembrane</keyword>
<evidence type="ECO:0000313" key="4">
    <source>
        <dbReference type="Proteomes" id="UP000093514"/>
    </source>
</evidence>
<keyword evidence="4" id="KW-1185">Reference proteome</keyword>
<evidence type="ECO:0000256" key="1">
    <source>
        <dbReference type="SAM" id="Phobius"/>
    </source>
</evidence>
<reference evidence="4" key="1">
    <citation type="submission" date="2016-07" db="EMBL/GenBank/DDBJ databases">
        <authorList>
            <person name="Florea S."/>
            <person name="Webb J.S."/>
            <person name="Jaromczyk J."/>
            <person name="Schardl C.L."/>
        </authorList>
    </citation>
    <scope>NUCLEOTIDE SEQUENCE [LARGE SCALE GENOMIC DNA]</scope>
    <source>
        <strain evidence="4">Z6</strain>
    </source>
</reference>
<feature type="domain" description="Baseplate protein J-like barrel" evidence="2">
    <location>
        <begin position="223"/>
        <end position="310"/>
    </location>
</feature>
<keyword evidence="1" id="KW-0472">Membrane</keyword>
<comment type="caution">
    <text evidence="3">The sequence shown here is derived from an EMBL/GenBank/DDBJ whole genome shotgun (WGS) entry which is preliminary data.</text>
</comment>
<dbReference type="RefSeq" id="WP_068716114.1">
    <property type="nucleotide sequence ID" value="NZ_LWDV01000008.1"/>
</dbReference>
<dbReference type="AlphaFoldDB" id="A0A1C0A988"/>
<proteinExistence type="predicted"/>
<reference evidence="3 4" key="2">
    <citation type="submission" date="2016-08" db="EMBL/GenBank/DDBJ databases">
        <title>Orenia metallireducens sp. nov. strain Z6, a Novel Metal-reducing Firmicute from the Deep Subsurface.</title>
        <authorList>
            <person name="Maxim B.I."/>
            <person name="Kenneth K."/>
            <person name="Flynn T.M."/>
            <person name="Oloughlin E.J."/>
            <person name="Locke R.A."/>
            <person name="Weber J.R."/>
            <person name="Egan S.M."/>
            <person name="Mackie R.I."/>
            <person name="Cann I.K."/>
        </authorList>
    </citation>
    <scope>NUCLEOTIDE SEQUENCE [LARGE SCALE GENOMIC DNA]</scope>
    <source>
        <strain evidence="3 4">Z6</strain>
    </source>
</reference>
<dbReference type="OrthoDB" id="2110569at2"/>
<sequence length="506" mass="57412">MENYIKLYIDPDEPLNSFLDKIKSAEEDKVVVIVHRKSPIFVGQVNIELIKKYAKEAEKELIFITNNKKIKNILSRVGFEVYSKVKEFEDNQDEEVEDINESERESLFTLDQYSTAKRKSKKRRKLKKGLFFATALLVAIIWVYFAFPVITVEIQPTIKDKVLISQIRALENLPTIDWATSTIPLIKKEVNLEEELVFQSTATKEIGVKKATGVLTLINSNRKNITIPAGTLVSTRNGVKFKTKDKVVVPSSKLEKFMNVVVGVDAGRAEVNIEALYKGVHGNISKGRIVNFVNKDYPVKIVNPEATYGGQNQLVKVVSQADLENALSQTRDKLLQRAKEDLKNKFDSNLIFFKDEIKVAEPKLYTNNKVGEITNELVVKGEVKITGFAVEKKGLKSLVFKLYKDSLEDKFVLNRPQITIKEVKIDKVAQNEINFRVKSMGQVVGKINKEYIVNQILGKRVEEAKALMDSMLEIDSYQIKPVNQVNLPQFKYGINLVVDGENGYSN</sequence>
<evidence type="ECO:0000313" key="3">
    <source>
        <dbReference type="EMBL" id="OCL26833.1"/>
    </source>
</evidence>
<dbReference type="EMBL" id="LWDV01000008">
    <property type="protein sequence ID" value="OCL26833.1"/>
    <property type="molecule type" value="Genomic_DNA"/>
</dbReference>
<dbReference type="InterPro" id="IPR006949">
    <property type="entry name" value="Barrel_Baseplate_J-like"/>
</dbReference>
<feature type="transmembrane region" description="Helical" evidence="1">
    <location>
        <begin position="129"/>
        <end position="147"/>
    </location>
</feature>
<accession>A0A1C0A988</accession>
<dbReference type="Pfam" id="PF04865">
    <property type="entry name" value="Baseplate_J"/>
    <property type="match status" value="1"/>
</dbReference>